<name>A0A225AUP2_TALAT</name>
<dbReference type="RefSeq" id="XP_020118787.1">
    <property type="nucleotide sequence ID" value="XM_020268657.1"/>
</dbReference>
<dbReference type="Proteomes" id="UP000214365">
    <property type="component" value="Unassembled WGS sequence"/>
</dbReference>
<proteinExistence type="inferred from homology"/>
<dbReference type="SUPFAM" id="SSF56112">
    <property type="entry name" value="Protein kinase-like (PK-like)"/>
    <property type="match status" value="1"/>
</dbReference>
<dbReference type="Gene3D" id="3.90.1200.10">
    <property type="match status" value="1"/>
</dbReference>
<dbReference type="Pfam" id="PF01636">
    <property type="entry name" value="APH"/>
    <property type="match status" value="1"/>
</dbReference>
<comment type="caution">
    <text evidence="8">The sequence shown here is derived from an EMBL/GenBank/DDBJ whole genome shotgun (WGS) entry which is preliminary data.</text>
</comment>
<comment type="subcellular location">
    <subcellularLocation>
        <location evidence="1">Mitochondrion</location>
    </subcellularLocation>
</comment>
<sequence length="271" mass="31510">MSSKTGFSRLPKEKDVDHKLLPHQGSIEEHIRLSKLSQEVMLRLIEDKRIQGAATPALVHPDFHMRNIFVSAEEPTSITGFIDWQSTNIEPAFIYANETPDFAALPNELEEDASEEGQSGVCTRESREWKDALICHQTYDVCMKGLTPKLRPARLLDPTLFRLFHYYHTTWRDSAAAVRQELFELSNHWKEVELQGFCPFSPTKEELTRHAQDYEDFETVQKLKLWLKNSLHTNSDGWIPNDTWEWREMHTAQPTMNGYRQLRNLSLVAKV</sequence>
<dbReference type="InterPro" id="IPR051035">
    <property type="entry name" value="Mito_inheritance_9"/>
</dbReference>
<evidence type="ECO:0000256" key="5">
    <source>
        <dbReference type="ARBA" id="ARBA00023128"/>
    </source>
</evidence>
<protein>
    <recommendedName>
        <fullName evidence="3">Altered inheritance of mitochondria protein 9, mitochondrial</fullName>
    </recommendedName>
    <alternativeName>
        <fullName evidence="6">Found in mitochondrial proteome protein 29</fullName>
    </alternativeName>
</protein>
<evidence type="ECO:0000313" key="8">
    <source>
        <dbReference type="EMBL" id="OKL58666.1"/>
    </source>
</evidence>
<dbReference type="OrthoDB" id="2831558at2759"/>
<dbReference type="AlphaFoldDB" id="A0A225AUP2"/>
<evidence type="ECO:0000256" key="4">
    <source>
        <dbReference type="ARBA" id="ARBA00022946"/>
    </source>
</evidence>
<dbReference type="STRING" id="1441469.A0A225AUP2"/>
<dbReference type="PANTHER" id="PTHR36091">
    <property type="entry name" value="ALTERED INHERITANCE OF MITOCHONDRIA PROTEIN 9, MITOCHONDRIAL"/>
    <property type="match status" value="1"/>
</dbReference>
<dbReference type="PANTHER" id="PTHR36091:SF1">
    <property type="entry name" value="ALTERED INHERITANCE OF MITOCHONDRIA PROTEIN 9, MITOCHONDRIAL"/>
    <property type="match status" value="1"/>
</dbReference>
<organism evidence="8 9">
    <name type="scientific">Talaromyces atroroseus</name>
    <dbReference type="NCBI Taxonomy" id="1441469"/>
    <lineage>
        <taxon>Eukaryota</taxon>
        <taxon>Fungi</taxon>
        <taxon>Dikarya</taxon>
        <taxon>Ascomycota</taxon>
        <taxon>Pezizomycotina</taxon>
        <taxon>Eurotiomycetes</taxon>
        <taxon>Eurotiomycetidae</taxon>
        <taxon>Eurotiales</taxon>
        <taxon>Trichocomaceae</taxon>
        <taxon>Talaromyces</taxon>
        <taxon>Talaromyces sect. Trachyspermi</taxon>
    </lineage>
</organism>
<evidence type="ECO:0000256" key="6">
    <source>
        <dbReference type="ARBA" id="ARBA00031849"/>
    </source>
</evidence>
<dbReference type="InterPro" id="IPR002575">
    <property type="entry name" value="Aminoglycoside_PTrfase"/>
</dbReference>
<dbReference type="InterPro" id="IPR011009">
    <property type="entry name" value="Kinase-like_dom_sf"/>
</dbReference>
<evidence type="ECO:0000256" key="2">
    <source>
        <dbReference type="ARBA" id="ARBA00005543"/>
    </source>
</evidence>
<evidence type="ECO:0000259" key="7">
    <source>
        <dbReference type="Pfam" id="PF01636"/>
    </source>
</evidence>
<comment type="similarity">
    <text evidence="2">Belongs to the AIM9 family.</text>
</comment>
<keyword evidence="4" id="KW-0809">Transit peptide</keyword>
<accession>A0A225AUP2</accession>
<dbReference type="GO" id="GO:0005739">
    <property type="term" value="C:mitochondrion"/>
    <property type="evidence" value="ECO:0007669"/>
    <property type="project" value="UniProtKB-SubCell"/>
</dbReference>
<dbReference type="GeneID" id="31006100"/>
<evidence type="ECO:0000256" key="3">
    <source>
        <dbReference type="ARBA" id="ARBA00016197"/>
    </source>
</evidence>
<keyword evidence="9" id="KW-1185">Reference proteome</keyword>
<keyword evidence="5" id="KW-0496">Mitochondrion</keyword>
<reference evidence="8 9" key="1">
    <citation type="submission" date="2015-06" db="EMBL/GenBank/DDBJ databases">
        <title>Talaromyces atroroseus IBT 11181 draft genome.</title>
        <authorList>
            <person name="Rasmussen K.B."/>
            <person name="Rasmussen S."/>
            <person name="Petersen B."/>
            <person name="Sicheritz-Ponten T."/>
            <person name="Mortensen U.H."/>
            <person name="Thrane U."/>
        </authorList>
    </citation>
    <scope>NUCLEOTIDE SEQUENCE [LARGE SCALE GENOMIC DNA]</scope>
    <source>
        <strain evidence="8 9">IBT 11181</strain>
    </source>
</reference>
<gene>
    <name evidence="8" type="ORF">UA08_06344</name>
</gene>
<evidence type="ECO:0000313" key="9">
    <source>
        <dbReference type="Proteomes" id="UP000214365"/>
    </source>
</evidence>
<evidence type="ECO:0000256" key="1">
    <source>
        <dbReference type="ARBA" id="ARBA00004173"/>
    </source>
</evidence>
<dbReference type="EMBL" id="LFMY01000009">
    <property type="protein sequence ID" value="OKL58666.1"/>
    <property type="molecule type" value="Genomic_DNA"/>
</dbReference>
<feature type="domain" description="Aminoglycoside phosphotransferase" evidence="7">
    <location>
        <begin position="38"/>
        <end position="89"/>
    </location>
</feature>